<sequence>MMIKTIVCDMDGTLFSSENMVGEAYARAVRAFNREFSRRMRIPTTEVIMREIGRPVEEILKIIFPQLKDSERAFIRTLSRKYLVDLIKEDKGLVYPSVKETIAILKQMGYNLKLASNGGTAYINAILDHYHLSPIFGPFIPLNNENLKDKGDVLNLHKSILGLMADEMVMVGDRLQDAQAAEKAGCRFIGVTYGHGTIRELKSAVKIIRSFHELPNAIVTLEKETIVKV</sequence>
<dbReference type="SUPFAM" id="SSF56784">
    <property type="entry name" value="HAD-like"/>
    <property type="match status" value="1"/>
</dbReference>
<name>A0A1F7EZL0_UNCRA</name>
<proteinExistence type="predicted"/>
<accession>A0A1F7EZL0</accession>
<dbReference type="SFLD" id="SFLDG01129">
    <property type="entry name" value="C1.5:_HAD__Beta-PGM__Phosphata"/>
    <property type="match status" value="1"/>
</dbReference>
<dbReference type="InterPro" id="IPR050155">
    <property type="entry name" value="HAD-like_hydrolase_sf"/>
</dbReference>
<dbReference type="GO" id="GO:0005829">
    <property type="term" value="C:cytosol"/>
    <property type="evidence" value="ECO:0007669"/>
    <property type="project" value="TreeGrafter"/>
</dbReference>
<dbReference type="Pfam" id="PF00702">
    <property type="entry name" value="Hydrolase"/>
    <property type="match status" value="1"/>
</dbReference>
<dbReference type="AlphaFoldDB" id="A0A1F7EZL0"/>
<dbReference type="Gene3D" id="3.40.50.1000">
    <property type="entry name" value="HAD superfamily/HAD-like"/>
    <property type="match status" value="1"/>
</dbReference>
<gene>
    <name evidence="1" type="ORF">A2519_17320</name>
</gene>
<dbReference type="Proteomes" id="UP000179243">
    <property type="component" value="Unassembled WGS sequence"/>
</dbReference>
<dbReference type="GO" id="GO:0008967">
    <property type="term" value="F:phosphoglycolate phosphatase activity"/>
    <property type="evidence" value="ECO:0007669"/>
    <property type="project" value="TreeGrafter"/>
</dbReference>
<dbReference type="InterPro" id="IPR023214">
    <property type="entry name" value="HAD_sf"/>
</dbReference>
<dbReference type="InterPro" id="IPR036412">
    <property type="entry name" value="HAD-like_sf"/>
</dbReference>
<dbReference type="PANTHER" id="PTHR43434:SF1">
    <property type="entry name" value="PHOSPHOGLYCOLATE PHOSPHATASE"/>
    <property type="match status" value="1"/>
</dbReference>
<dbReference type="Gene3D" id="1.10.150.240">
    <property type="entry name" value="Putative phosphatase, domain 2"/>
    <property type="match status" value="1"/>
</dbReference>
<dbReference type="GO" id="GO:0006281">
    <property type="term" value="P:DNA repair"/>
    <property type="evidence" value="ECO:0007669"/>
    <property type="project" value="TreeGrafter"/>
</dbReference>
<dbReference type="PANTHER" id="PTHR43434">
    <property type="entry name" value="PHOSPHOGLYCOLATE PHOSPHATASE"/>
    <property type="match status" value="1"/>
</dbReference>
<dbReference type="SFLD" id="SFLDS00003">
    <property type="entry name" value="Haloacid_Dehalogenase"/>
    <property type="match status" value="1"/>
</dbReference>
<evidence type="ECO:0008006" key="3">
    <source>
        <dbReference type="Google" id="ProtNLM"/>
    </source>
</evidence>
<protein>
    <recommendedName>
        <fullName evidence="3">Haloacid dehalogenase</fullName>
    </recommendedName>
</protein>
<evidence type="ECO:0000313" key="1">
    <source>
        <dbReference type="EMBL" id="OGJ99833.1"/>
    </source>
</evidence>
<comment type="caution">
    <text evidence="1">The sequence shown here is derived from an EMBL/GenBank/DDBJ whole genome shotgun (WGS) entry which is preliminary data.</text>
</comment>
<evidence type="ECO:0000313" key="2">
    <source>
        <dbReference type="Proteomes" id="UP000179243"/>
    </source>
</evidence>
<dbReference type="EMBL" id="MFYX01000158">
    <property type="protein sequence ID" value="OGJ99833.1"/>
    <property type="molecule type" value="Genomic_DNA"/>
</dbReference>
<reference evidence="1 2" key="1">
    <citation type="journal article" date="2016" name="Nat. Commun.">
        <title>Thousands of microbial genomes shed light on interconnected biogeochemical processes in an aquifer system.</title>
        <authorList>
            <person name="Anantharaman K."/>
            <person name="Brown C.T."/>
            <person name="Hug L.A."/>
            <person name="Sharon I."/>
            <person name="Castelle C.J."/>
            <person name="Probst A.J."/>
            <person name="Thomas B.C."/>
            <person name="Singh A."/>
            <person name="Wilkins M.J."/>
            <person name="Karaoz U."/>
            <person name="Brodie E.L."/>
            <person name="Williams K.H."/>
            <person name="Hubbard S.S."/>
            <person name="Banfield J.F."/>
        </authorList>
    </citation>
    <scope>NUCLEOTIDE SEQUENCE [LARGE SCALE GENOMIC DNA]</scope>
</reference>
<dbReference type="InterPro" id="IPR023198">
    <property type="entry name" value="PGP-like_dom2"/>
</dbReference>
<organism evidence="1 2">
    <name type="scientific">Candidatus Raymondbacteria bacterium RIFOXYD12_FULL_49_13</name>
    <dbReference type="NCBI Taxonomy" id="1817890"/>
    <lineage>
        <taxon>Bacteria</taxon>
        <taxon>Raymondiibacteriota</taxon>
    </lineage>
</organism>